<dbReference type="HAMAP" id="MF_00386">
    <property type="entry name" value="UPF0161_YidD"/>
    <property type="match status" value="1"/>
</dbReference>
<dbReference type="PANTHER" id="PTHR33383">
    <property type="entry name" value="MEMBRANE PROTEIN INSERTION EFFICIENCY FACTOR-RELATED"/>
    <property type="match status" value="1"/>
</dbReference>
<dbReference type="EMBL" id="VMGH01000019">
    <property type="protein sequence ID" value="TSC92081.1"/>
    <property type="molecule type" value="Genomic_DNA"/>
</dbReference>
<reference evidence="2 3" key="1">
    <citation type="submission" date="2017-07" db="EMBL/GenBank/DDBJ databases">
        <title>Mechanisms for carbon and nitrogen cycling indicate functional differentiation within the Candidate Phyla Radiation.</title>
        <authorList>
            <person name="Danczak R.E."/>
            <person name="Johnston M.D."/>
            <person name="Kenah C."/>
            <person name="Slattery M."/>
            <person name="Wrighton K.C."/>
            <person name="Wilkins M.J."/>
        </authorList>
    </citation>
    <scope>NUCLEOTIDE SEQUENCE [LARGE SCALE GENOMIC DNA]</scope>
    <source>
        <strain evidence="2">Licking1014_96</strain>
    </source>
</reference>
<proteinExistence type="inferred from homology"/>
<keyword evidence="1" id="KW-1003">Cell membrane</keyword>
<dbReference type="Pfam" id="PF01809">
    <property type="entry name" value="YidD"/>
    <property type="match status" value="1"/>
</dbReference>
<dbReference type="NCBIfam" id="TIGR00278">
    <property type="entry name" value="membrane protein insertion efficiency factor YidD"/>
    <property type="match status" value="1"/>
</dbReference>
<keyword evidence="1" id="KW-0472">Membrane</keyword>
<dbReference type="GO" id="GO:0005886">
    <property type="term" value="C:plasma membrane"/>
    <property type="evidence" value="ECO:0007669"/>
    <property type="project" value="UniProtKB-SubCell"/>
</dbReference>
<protein>
    <recommendedName>
        <fullName evidence="1">Putative membrane protein insertion efficiency factor</fullName>
    </recommendedName>
</protein>
<comment type="function">
    <text evidence="1">Could be involved in insertion of integral membrane proteins into the membrane.</text>
</comment>
<dbReference type="AlphaFoldDB" id="A0A554LGS4"/>
<organism evidence="2 3">
    <name type="scientific">Candidatus Berkelbacteria bacterium Licking1014_96</name>
    <dbReference type="NCBI Taxonomy" id="2017149"/>
    <lineage>
        <taxon>Bacteria</taxon>
        <taxon>Candidatus Berkelbacteria</taxon>
    </lineage>
</organism>
<evidence type="ECO:0000313" key="3">
    <source>
        <dbReference type="Proteomes" id="UP000318296"/>
    </source>
</evidence>
<dbReference type="PANTHER" id="PTHR33383:SF1">
    <property type="entry name" value="MEMBRANE PROTEIN INSERTION EFFICIENCY FACTOR-RELATED"/>
    <property type="match status" value="1"/>
</dbReference>
<dbReference type="Proteomes" id="UP000318296">
    <property type="component" value="Unassembled WGS sequence"/>
</dbReference>
<comment type="subcellular location">
    <subcellularLocation>
        <location evidence="1">Cell membrane</location>
        <topology evidence="1">Peripheral membrane protein</topology>
        <orientation evidence="1">Cytoplasmic side</orientation>
    </subcellularLocation>
</comment>
<name>A0A554LGS4_9BACT</name>
<dbReference type="InterPro" id="IPR002696">
    <property type="entry name" value="Membr_insert_effic_factor_YidD"/>
</dbReference>
<evidence type="ECO:0000313" key="2">
    <source>
        <dbReference type="EMBL" id="TSC92081.1"/>
    </source>
</evidence>
<accession>A0A554LGS4</accession>
<comment type="similarity">
    <text evidence="1">Belongs to the UPF0161 family.</text>
</comment>
<sequence length="85" mass="10179">MVEDFNKIIRVPFLFLIRLYQRTLSPDHGFFRQRFPYGFCRFHPSCSEYIYQAIDKYGIFKGGVLGLWRILRCNPWNKGGEDPLE</sequence>
<comment type="caution">
    <text evidence="2">The sequence shown here is derived from an EMBL/GenBank/DDBJ whole genome shotgun (WGS) entry which is preliminary data.</text>
</comment>
<evidence type="ECO:0000256" key="1">
    <source>
        <dbReference type="HAMAP-Rule" id="MF_00386"/>
    </source>
</evidence>
<dbReference type="SMART" id="SM01234">
    <property type="entry name" value="Haemolytic"/>
    <property type="match status" value="1"/>
</dbReference>
<gene>
    <name evidence="2" type="ORF">CEN92_151</name>
</gene>